<proteinExistence type="predicted"/>
<dbReference type="EMBL" id="VFMN01000001">
    <property type="protein sequence ID" value="TQJ06960.1"/>
    <property type="molecule type" value="Genomic_DNA"/>
</dbReference>
<dbReference type="InterPro" id="IPR019587">
    <property type="entry name" value="Polyketide_cyclase/dehydratase"/>
</dbReference>
<evidence type="ECO:0000313" key="3">
    <source>
        <dbReference type="Proteomes" id="UP000317893"/>
    </source>
</evidence>
<dbReference type="SUPFAM" id="SSF55961">
    <property type="entry name" value="Bet v1-like"/>
    <property type="match status" value="1"/>
</dbReference>
<evidence type="ECO:0000313" key="1">
    <source>
        <dbReference type="EMBL" id="TQJ06960.1"/>
    </source>
</evidence>
<keyword evidence="3" id="KW-1185">Reference proteome</keyword>
<name>A0A542DV38_9MICO</name>
<organism evidence="1 3">
    <name type="scientific">Lapillicoccus jejuensis</name>
    <dbReference type="NCBI Taxonomy" id="402171"/>
    <lineage>
        <taxon>Bacteria</taxon>
        <taxon>Bacillati</taxon>
        <taxon>Actinomycetota</taxon>
        <taxon>Actinomycetes</taxon>
        <taxon>Micrococcales</taxon>
        <taxon>Intrasporangiaceae</taxon>
        <taxon>Lapillicoccus</taxon>
    </lineage>
</organism>
<dbReference type="RefSeq" id="WP_170185506.1">
    <property type="nucleotide sequence ID" value="NZ_BAAAPR010000018.1"/>
</dbReference>
<reference evidence="1 3" key="1">
    <citation type="submission" date="2019-06" db="EMBL/GenBank/DDBJ databases">
        <title>Sequencing the genomes of 1000 actinobacteria strains.</title>
        <authorList>
            <person name="Klenk H.-P."/>
        </authorList>
    </citation>
    <scope>NUCLEOTIDE SEQUENCE [LARGE SCALE GENOMIC DNA]</scope>
    <source>
        <strain evidence="1 3">DSM 18607</strain>
    </source>
</reference>
<accession>A0A542DV38</accession>
<dbReference type="InterPro" id="IPR023393">
    <property type="entry name" value="START-like_dom_sf"/>
</dbReference>
<dbReference type="Proteomes" id="UP000317893">
    <property type="component" value="Unassembled WGS sequence"/>
</dbReference>
<gene>
    <name evidence="1" type="ORF">FB458_0003</name>
    <name evidence="2" type="ORF">FB458_4236</name>
</gene>
<dbReference type="EMBL" id="VFMN01000001">
    <property type="protein sequence ID" value="TQJ11086.1"/>
    <property type="molecule type" value="Genomic_DNA"/>
</dbReference>
<sequence length="156" mass="16899">MASFSSTTESTAVVAARRADIWAALTDPDVLPRLTPFLQGIETDGDTWRWRLASLKLAGITVDPSFTETMRFTPKTRIEFEHTPPAGVTERGGAQGWYALADEGTGTRLDISITLTVQLPVSRLAAPAVERVMGAAMAQTGDRFGRNLEKHLRAAA</sequence>
<dbReference type="Pfam" id="PF10604">
    <property type="entry name" value="Polyketide_cyc2"/>
    <property type="match status" value="1"/>
</dbReference>
<dbReference type="AlphaFoldDB" id="A0A542DV38"/>
<comment type="caution">
    <text evidence="1">The sequence shown here is derived from an EMBL/GenBank/DDBJ whole genome shotgun (WGS) entry which is preliminary data.</text>
</comment>
<evidence type="ECO:0000313" key="2">
    <source>
        <dbReference type="EMBL" id="TQJ11086.1"/>
    </source>
</evidence>
<protein>
    <submittedName>
        <fullName evidence="1">Carbon monoxide dehydrogenase subunit G</fullName>
    </submittedName>
</protein>
<dbReference type="Gene3D" id="3.30.530.20">
    <property type="match status" value="1"/>
</dbReference>